<protein>
    <submittedName>
        <fullName evidence="1">Uncharacterized protein</fullName>
    </submittedName>
</protein>
<evidence type="ECO:0000313" key="1">
    <source>
        <dbReference type="EMBL" id="CAL5136298.1"/>
    </source>
</evidence>
<reference evidence="1" key="1">
    <citation type="submission" date="2024-06" db="EMBL/GenBank/DDBJ databases">
        <authorList>
            <person name="Liu X."/>
            <person name="Lenzi L."/>
            <person name="Haldenby T S."/>
            <person name="Uol C."/>
        </authorList>
    </citation>
    <scope>NUCLEOTIDE SEQUENCE</scope>
</reference>
<dbReference type="Proteomes" id="UP001497525">
    <property type="component" value="Unassembled WGS sequence"/>
</dbReference>
<sequence>MKRAEKTAARTQCPKQSLIDLQYRRSSYPEIITSATGSQQPPVREVEDRDDVVYQQTTSGAGAISTSDLANVLRCWYQESLPTSCQLRNLLHRLQKFLPNLPQEYWMLPQLHSALISPVAGLSTAPAVKYPVMRLNSVPASDPSGLNLSIPKTNATPQSSFLHDKDYGEAILGALQSTNEVVKNVLDRVKHLDLRVAVMNGRMNKYHRDVLRKVGNQSPTQPRRNPWFPLRTITDLNIMEHNLQYESCRAKVVAYVQTTPAGSIQNRIKCCLSRTVSDDLSRHLSRQRTHNRYPFETTSLWALICEILAASDTDREKRAVANRHACAAWFQNARKRSGGRSKRRYTCPEVPLFEPNNENISVEKEATEQI</sequence>
<accession>A0AAV2TFU6</accession>
<name>A0AAV2TFU6_CALDB</name>
<dbReference type="AlphaFoldDB" id="A0AAV2TFU6"/>
<evidence type="ECO:0000313" key="2">
    <source>
        <dbReference type="Proteomes" id="UP001497525"/>
    </source>
</evidence>
<dbReference type="EMBL" id="CAXLJL010000301">
    <property type="protein sequence ID" value="CAL5136298.1"/>
    <property type="molecule type" value="Genomic_DNA"/>
</dbReference>
<proteinExistence type="predicted"/>
<comment type="caution">
    <text evidence="1">The sequence shown here is derived from an EMBL/GenBank/DDBJ whole genome shotgun (WGS) entry which is preliminary data.</text>
</comment>
<gene>
    <name evidence="1" type="ORF">CDAUBV1_LOCUS10362</name>
</gene>
<organism evidence="1 2">
    <name type="scientific">Calicophoron daubneyi</name>
    <name type="common">Rumen fluke</name>
    <name type="synonym">Paramphistomum daubneyi</name>
    <dbReference type="NCBI Taxonomy" id="300641"/>
    <lineage>
        <taxon>Eukaryota</taxon>
        <taxon>Metazoa</taxon>
        <taxon>Spiralia</taxon>
        <taxon>Lophotrochozoa</taxon>
        <taxon>Platyhelminthes</taxon>
        <taxon>Trematoda</taxon>
        <taxon>Digenea</taxon>
        <taxon>Plagiorchiida</taxon>
        <taxon>Pronocephalata</taxon>
        <taxon>Paramphistomoidea</taxon>
        <taxon>Paramphistomidae</taxon>
        <taxon>Calicophoron</taxon>
    </lineage>
</organism>